<dbReference type="RefSeq" id="WP_204963799.1">
    <property type="nucleotide sequence ID" value="NZ_BAAAUR010000001.1"/>
</dbReference>
<keyword evidence="2" id="KW-0812">Transmembrane</keyword>
<keyword evidence="2" id="KW-1133">Transmembrane helix</keyword>
<keyword evidence="4" id="KW-1185">Reference proteome</keyword>
<protein>
    <recommendedName>
        <fullName evidence="5">DUF2637 domain-containing protein</fullName>
    </recommendedName>
</protein>
<sequence length="258" mass="26711">MSARRAGFLGDSRGLAVTALLLAAGVSAALFVVSYQGLAAAGDAIGLGSARWIVPVALDGGILVAGLLAAVRRGQRRKAHLEVAILWLATIASSAANIAAHMSRGDGWLAVGVAASAPWFFLALTESIIRTVVQDEVVERKPKRAPKPAAGAEAPESLKHAAVESSKPAPRSRPAAVEDASPSAEEAALLERLTTLARDPASRERGTDASTALTETATALADLGWGATALARHVGDPDRHRMMDRIRRGRAATRANAA</sequence>
<proteinExistence type="predicted"/>
<evidence type="ECO:0000313" key="4">
    <source>
        <dbReference type="Proteomes" id="UP001142291"/>
    </source>
</evidence>
<evidence type="ECO:0000256" key="1">
    <source>
        <dbReference type="SAM" id="MobiDB-lite"/>
    </source>
</evidence>
<dbReference type="Pfam" id="PF10935">
    <property type="entry name" value="DUF2637"/>
    <property type="match status" value="1"/>
</dbReference>
<dbReference type="AlphaFoldDB" id="A0A9W6HMZ7"/>
<feature type="transmembrane region" description="Helical" evidence="2">
    <location>
        <begin position="52"/>
        <end position="71"/>
    </location>
</feature>
<feature type="region of interest" description="Disordered" evidence="1">
    <location>
        <begin position="140"/>
        <end position="184"/>
    </location>
</feature>
<feature type="transmembrane region" description="Helical" evidence="2">
    <location>
        <begin position="83"/>
        <end position="102"/>
    </location>
</feature>
<feature type="compositionally biased region" description="Low complexity" evidence="1">
    <location>
        <begin position="174"/>
        <end position="184"/>
    </location>
</feature>
<gene>
    <name evidence="3" type="ORF">GCM10017591_17970</name>
</gene>
<organism evidence="3 4">
    <name type="scientific">Microbacterium dextranolyticum</name>
    <dbReference type="NCBI Taxonomy" id="36806"/>
    <lineage>
        <taxon>Bacteria</taxon>
        <taxon>Bacillati</taxon>
        <taxon>Actinomycetota</taxon>
        <taxon>Actinomycetes</taxon>
        <taxon>Micrococcales</taxon>
        <taxon>Microbacteriaceae</taxon>
        <taxon>Microbacterium</taxon>
    </lineage>
</organism>
<reference evidence="3" key="1">
    <citation type="journal article" date="2014" name="Int. J. Syst. Evol. Microbiol.">
        <title>Complete genome sequence of Corynebacterium casei LMG S-19264T (=DSM 44701T), isolated from a smear-ripened cheese.</title>
        <authorList>
            <consortium name="US DOE Joint Genome Institute (JGI-PGF)"/>
            <person name="Walter F."/>
            <person name="Albersmeier A."/>
            <person name="Kalinowski J."/>
            <person name="Ruckert C."/>
        </authorList>
    </citation>
    <scope>NUCLEOTIDE SEQUENCE</scope>
    <source>
        <strain evidence="3">VKM Ac-1940</strain>
    </source>
</reference>
<keyword evidence="2" id="KW-0472">Membrane</keyword>
<evidence type="ECO:0000313" key="3">
    <source>
        <dbReference type="EMBL" id="GLJ95734.1"/>
    </source>
</evidence>
<dbReference type="InterPro" id="IPR021235">
    <property type="entry name" value="DUF2637"/>
</dbReference>
<feature type="transmembrane region" description="Helical" evidence="2">
    <location>
        <begin position="108"/>
        <end position="133"/>
    </location>
</feature>
<accession>A0A9W6HMZ7</accession>
<dbReference type="EMBL" id="BSER01000009">
    <property type="protein sequence ID" value="GLJ95734.1"/>
    <property type="molecule type" value="Genomic_DNA"/>
</dbReference>
<evidence type="ECO:0000256" key="2">
    <source>
        <dbReference type="SAM" id="Phobius"/>
    </source>
</evidence>
<evidence type="ECO:0008006" key="5">
    <source>
        <dbReference type="Google" id="ProtNLM"/>
    </source>
</evidence>
<reference evidence="3" key="2">
    <citation type="submission" date="2023-01" db="EMBL/GenBank/DDBJ databases">
        <authorList>
            <person name="Sun Q."/>
            <person name="Evtushenko L."/>
        </authorList>
    </citation>
    <scope>NUCLEOTIDE SEQUENCE</scope>
    <source>
        <strain evidence="3">VKM Ac-1940</strain>
    </source>
</reference>
<name>A0A9W6HMZ7_9MICO</name>
<comment type="caution">
    <text evidence="3">The sequence shown here is derived from an EMBL/GenBank/DDBJ whole genome shotgun (WGS) entry which is preliminary data.</text>
</comment>
<dbReference type="Proteomes" id="UP001142291">
    <property type="component" value="Unassembled WGS sequence"/>
</dbReference>